<evidence type="ECO:0000313" key="2">
    <source>
        <dbReference type="Proteomes" id="UP001497535"/>
    </source>
</evidence>
<sequence>MQSAAQTLKKHLKNSLHSLFYLNFSKNSNKLREHACLLFLMSVHPSRFFKSKNSIQTFSLFSPYFILRFRFLTIFSLKFLKLFFIPFFVIYT</sequence>
<keyword evidence="2" id="KW-1185">Reference proteome</keyword>
<name>A0ACB0YR92_MELEN</name>
<dbReference type="EMBL" id="CAVMJV010000016">
    <property type="protein sequence ID" value="CAK5057430.1"/>
    <property type="molecule type" value="Genomic_DNA"/>
</dbReference>
<organism evidence="1 2">
    <name type="scientific">Meloidogyne enterolobii</name>
    <name type="common">Root-knot nematode worm</name>
    <name type="synonym">Meloidogyne mayaguensis</name>
    <dbReference type="NCBI Taxonomy" id="390850"/>
    <lineage>
        <taxon>Eukaryota</taxon>
        <taxon>Metazoa</taxon>
        <taxon>Ecdysozoa</taxon>
        <taxon>Nematoda</taxon>
        <taxon>Chromadorea</taxon>
        <taxon>Rhabditida</taxon>
        <taxon>Tylenchina</taxon>
        <taxon>Tylenchomorpha</taxon>
        <taxon>Tylenchoidea</taxon>
        <taxon>Meloidogynidae</taxon>
        <taxon>Meloidogyninae</taxon>
        <taxon>Meloidogyne</taxon>
    </lineage>
</organism>
<accession>A0ACB0YR92</accession>
<comment type="caution">
    <text evidence="1">The sequence shown here is derived from an EMBL/GenBank/DDBJ whole genome shotgun (WGS) entry which is preliminary data.</text>
</comment>
<gene>
    <name evidence="1" type="ORF">MENTE1834_LOCUS15197</name>
</gene>
<evidence type="ECO:0000313" key="1">
    <source>
        <dbReference type="EMBL" id="CAK5057430.1"/>
    </source>
</evidence>
<reference evidence="1" key="1">
    <citation type="submission" date="2023-11" db="EMBL/GenBank/DDBJ databases">
        <authorList>
            <person name="Poullet M."/>
        </authorList>
    </citation>
    <scope>NUCLEOTIDE SEQUENCE</scope>
    <source>
        <strain evidence="1">E1834</strain>
    </source>
</reference>
<protein>
    <submittedName>
        <fullName evidence="1">Uncharacterized protein</fullName>
    </submittedName>
</protein>
<dbReference type="Proteomes" id="UP001497535">
    <property type="component" value="Unassembled WGS sequence"/>
</dbReference>
<proteinExistence type="predicted"/>